<dbReference type="EMBL" id="LQYG01000024">
    <property type="protein sequence ID" value="KYC64703.1"/>
    <property type="molecule type" value="Genomic_DNA"/>
</dbReference>
<gene>
    <name evidence="1" type="ORF">B4098_3396</name>
</gene>
<protein>
    <submittedName>
        <fullName evidence="1">Uncharacterized protein</fullName>
    </submittedName>
</protein>
<accession>A0A150K584</accession>
<comment type="caution">
    <text evidence="1">The sequence shown here is derived from an EMBL/GenBank/DDBJ whole genome shotgun (WGS) entry which is preliminary data.</text>
</comment>
<name>A0A150K584_HEYCO</name>
<evidence type="ECO:0000313" key="2">
    <source>
        <dbReference type="Proteomes" id="UP000075288"/>
    </source>
</evidence>
<sequence>MTTEEYINLRKKGLQVREIARIKNIKLRTLQYWKSIHGVRDKDLIEKGILPKTCLTRGAKK</sequence>
<dbReference type="AlphaFoldDB" id="A0A150K584"/>
<proteinExistence type="predicted"/>
<dbReference type="Proteomes" id="UP000075288">
    <property type="component" value="Unassembled WGS sequence"/>
</dbReference>
<dbReference type="PATRIC" id="fig|1398.26.peg.1827"/>
<reference evidence="1 2" key="1">
    <citation type="submission" date="2016-01" db="EMBL/GenBank/DDBJ databases">
        <title>Genome Sequences of Twelve Sporeforming Bacillus Species Isolated from Foods.</title>
        <authorList>
            <person name="Berendsen E.M."/>
            <person name="Wells-Bennik M.H."/>
            <person name="Krawcyk A.O."/>
            <person name="De Jong A."/>
            <person name="Holsappel S."/>
            <person name="Eijlander R.T."/>
            <person name="Kuipers O.P."/>
        </authorList>
    </citation>
    <scope>NUCLEOTIDE SEQUENCE [LARGE SCALE GENOMIC DNA]</scope>
    <source>
        <strain evidence="1 2">B4098</strain>
    </source>
</reference>
<organism evidence="1 2">
    <name type="scientific">Heyndrickxia coagulans</name>
    <name type="common">Weizmannia coagulans</name>
    <dbReference type="NCBI Taxonomy" id="1398"/>
    <lineage>
        <taxon>Bacteria</taxon>
        <taxon>Bacillati</taxon>
        <taxon>Bacillota</taxon>
        <taxon>Bacilli</taxon>
        <taxon>Bacillales</taxon>
        <taxon>Bacillaceae</taxon>
        <taxon>Heyndrickxia</taxon>
    </lineage>
</organism>
<evidence type="ECO:0000313" key="1">
    <source>
        <dbReference type="EMBL" id="KYC64703.1"/>
    </source>
</evidence>